<evidence type="ECO:0000256" key="1">
    <source>
        <dbReference type="SAM" id="Phobius"/>
    </source>
</evidence>
<dbReference type="Pfam" id="PF01814">
    <property type="entry name" value="Hemerythrin"/>
    <property type="match status" value="1"/>
</dbReference>
<protein>
    <submittedName>
        <fullName evidence="3">Cation-binding protein</fullName>
    </submittedName>
</protein>
<keyword evidence="1" id="KW-1133">Transmembrane helix</keyword>
<evidence type="ECO:0000313" key="3">
    <source>
        <dbReference type="EMBL" id="ALV86563.1"/>
    </source>
</evidence>
<name>A0A0U3SVC9_9BACT</name>
<dbReference type="InterPro" id="IPR012312">
    <property type="entry name" value="Hemerythrin-like"/>
</dbReference>
<dbReference type="PANTHER" id="PTHR35585:SF1">
    <property type="entry name" value="HHE DOMAIN PROTEIN (AFU_ORTHOLOGUE AFUA_4G00730)"/>
    <property type="match status" value="1"/>
</dbReference>
<feature type="transmembrane region" description="Helical" evidence="1">
    <location>
        <begin position="185"/>
        <end position="205"/>
    </location>
</feature>
<keyword evidence="1" id="KW-0472">Membrane</keyword>
<feature type="domain" description="Hemerythrin-like" evidence="2">
    <location>
        <begin position="32"/>
        <end position="147"/>
    </location>
</feature>
<dbReference type="Gene3D" id="1.20.120.520">
    <property type="entry name" value="nmb1532 protein domain like"/>
    <property type="match status" value="1"/>
</dbReference>
<proteinExistence type="predicted"/>
<sequence length="217" mass="24431">MHPACIGRVRRLFHFALEFTMTNIVSRLFPTATNMIRLDHTHVLSTFHQYKASAPARVKKGLVNTICTALEIHAQLEEEIFYPEMRKVCEDERITKALDEHSEMRRLIGLLRTMEPEANDYDETLQTLMRDVMHHVADEETILLPAAEKLLEDKLGDLGAQMTKRRLQLAGPRSGEIALDMGRAASGNTAAIAMVGLAAAGLLLARRSGHRRWHARA</sequence>
<dbReference type="PANTHER" id="PTHR35585">
    <property type="entry name" value="HHE DOMAIN PROTEIN (AFU_ORTHOLOGUE AFUA_4G00730)"/>
    <property type="match status" value="1"/>
</dbReference>
<accession>A0A0U3SVC9</accession>
<evidence type="ECO:0000259" key="2">
    <source>
        <dbReference type="Pfam" id="PF01814"/>
    </source>
</evidence>
<dbReference type="EMBL" id="KT944269">
    <property type="protein sequence ID" value="ALV86563.1"/>
    <property type="molecule type" value="Genomic_DNA"/>
</dbReference>
<reference evidence="3" key="1">
    <citation type="submission" date="2015-10" db="EMBL/GenBank/DDBJ databases">
        <title>Biosynthesis of SCL-MCL polyhydroxyalkanoates by metagenomic clones in Pseudomonas putida.</title>
        <authorList>
            <person name="Cheng J."/>
            <person name="Charles T.C."/>
        </authorList>
    </citation>
    <scope>NUCLEOTIDE SEQUENCE</scope>
</reference>
<keyword evidence="1" id="KW-0812">Transmembrane</keyword>
<organism evidence="3">
    <name type="scientific">uncultured bacterium 25</name>
    <dbReference type="NCBI Taxonomy" id="1748273"/>
    <lineage>
        <taxon>Bacteria</taxon>
        <taxon>environmental samples</taxon>
    </lineage>
</organism>
<dbReference type="AlphaFoldDB" id="A0A0U3SVC9"/>